<dbReference type="AlphaFoldDB" id="A0A918XY49"/>
<keyword evidence="10" id="KW-1185">Reference proteome</keyword>
<evidence type="ECO:0000313" key="10">
    <source>
        <dbReference type="Proteomes" id="UP000630353"/>
    </source>
</evidence>
<dbReference type="PIRSF" id="PIRSF000770">
    <property type="entry name" value="RNA_pol_sigma-SigE/K"/>
    <property type="match status" value="1"/>
</dbReference>
<dbReference type="SUPFAM" id="SSF88946">
    <property type="entry name" value="Sigma2 domain of RNA polymerase sigma factors"/>
    <property type="match status" value="1"/>
</dbReference>
<keyword evidence="4 6" id="KW-0238">DNA-binding</keyword>
<dbReference type="PANTHER" id="PTHR30376:SF3">
    <property type="entry name" value="RNA POLYMERASE SIGMA FACTOR RPOH"/>
    <property type="match status" value="1"/>
</dbReference>
<dbReference type="Gene3D" id="1.20.140.160">
    <property type="match status" value="1"/>
</dbReference>
<dbReference type="NCBIfam" id="NF005693">
    <property type="entry name" value="PRK07500.1"/>
    <property type="match status" value="1"/>
</dbReference>
<comment type="similarity">
    <text evidence="1 6">Belongs to the sigma-70 factor family.</text>
</comment>
<evidence type="ECO:0000256" key="1">
    <source>
        <dbReference type="ARBA" id="ARBA00007788"/>
    </source>
</evidence>
<accession>A0A918XY49</accession>
<keyword evidence="2 6" id="KW-0805">Transcription regulation</keyword>
<gene>
    <name evidence="9" type="ORF">GCM10017083_52730</name>
</gene>
<dbReference type="PRINTS" id="PR00046">
    <property type="entry name" value="SIGMA70FCT"/>
</dbReference>
<dbReference type="GO" id="GO:0006352">
    <property type="term" value="P:DNA-templated transcription initiation"/>
    <property type="evidence" value="ECO:0007669"/>
    <property type="project" value="InterPro"/>
</dbReference>
<dbReference type="SUPFAM" id="SSF88659">
    <property type="entry name" value="Sigma3 and sigma4 domains of RNA polymerase sigma factors"/>
    <property type="match status" value="1"/>
</dbReference>
<dbReference type="InterPro" id="IPR007627">
    <property type="entry name" value="RNA_pol_sigma70_r2"/>
</dbReference>
<dbReference type="Pfam" id="PF04542">
    <property type="entry name" value="Sigma70_r2"/>
    <property type="match status" value="1"/>
</dbReference>
<dbReference type="InterPro" id="IPR013324">
    <property type="entry name" value="RNA_pol_sigma_r3/r4-like"/>
</dbReference>
<dbReference type="InterPro" id="IPR013325">
    <property type="entry name" value="RNA_pol_sigma_r2"/>
</dbReference>
<feature type="domain" description="RNA polymerase sigma-70" evidence="7">
    <location>
        <begin position="81"/>
        <end position="94"/>
    </location>
</feature>
<name>A0A918XY49_9PROT</name>
<evidence type="ECO:0000256" key="4">
    <source>
        <dbReference type="ARBA" id="ARBA00023125"/>
    </source>
</evidence>
<comment type="function">
    <text evidence="6">Sigma factors are initiation factors that promote the attachment of RNA polymerase to specific initiation sites and are then released.</text>
</comment>
<dbReference type="PROSITE" id="PS00716">
    <property type="entry name" value="SIGMA70_2"/>
    <property type="match status" value="1"/>
</dbReference>
<proteinExistence type="inferred from homology"/>
<protein>
    <recommendedName>
        <fullName evidence="6">RNA polymerase sigma factor</fullName>
    </recommendedName>
</protein>
<dbReference type="PROSITE" id="PS00715">
    <property type="entry name" value="SIGMA70_1"/>
    <property type="match status" value="1"/>
</dbReference>
<evidence type="ECO:0000313" key="9">
    <source>
        <dbReference type="EMBL" id="GHD63095.1"/>
    </source>
</evidence>
<keyword evidence="3 6" id="KW-0731">Sigma factor</keyword>
<reference evidence="9" key="1">
    <citation type="journal article" date="2014" name="Int. J. Syst. Evol. Microbiol.">
        <title>Complete genome sequence of Corynebacterium casei LMG S-19264T (=DSM 44701T), isolated from a smear-ripened cheese.</title>
        <authorList>
            <consortium name="US DOE Joint Genome Institute (JGI-PGF)"/>
            <person name="Walter F."/>
            <person name="Albersmeier A."/>
            <person name="Kalinowski J."/>
            <person name="Ruckert C."/>
        </authorList>
    </citation>
    <scope>NUCLEOTIDE SEQUENCE</scope>
    <source>
        <strain evidence="9">KCTC 42651</strain>
    </source>
</reference>
<dbReference type="InterPro" id="IPR050813">
    <property type="entry name" value="Sigma-70_Factor"/>
</dbReference>
<dbReference type="Gene3D" id="1.20.120.1810">
    <property type="match status" value="1"/>
</dbReference>
<dbReference type="Proteomes" id="UP000630353">
    <property type="component" value="Unassembled WGS sequence"/>
</dbReference>
<dbReference type="InterPro" id="IPR014284">
    <property type="entry name" value="RNA_pol_sigma-70_dom"/>
</dbReference>
<evidence type="ECO:0000259" key="8">
    <source>
        <dbReference type="PROSITE" id="PS00716"/>
    </source>
</evidence>
<evidence type="ECO:0000259" key="7">
    <source>
        <dbReference type="PROSITE" id="PS00715"/>
    </source>
</evidence>
<evidence type="ECO:0000256" key="2">
    <source>
        <dbReference type="ARBA" id="ARBA00023015"/>
    </source>
</evidence>
<sequence length="301" mass="34347">MVTGGSIMAQFAGPNTQAADAAFFRSAMREPLLERDHELELARRWREDGDEKALHRLVRAYTRLVIGTASRFRHYGLPLADLVQEGNVGLMQAAARFEPEREIRFSTYATWWIRSAMQDYILRNWSIVRIGTTTAQKSLFFNLRRLRARLQDPSETTMSGEVRDAIAERLGVPLRDVEAMEGRLGGQDQSLNATVSEDGEDDWQGLLADERPSPEQVVTGMRDSRTLSKWLAEALADLNPRERIIIDQRRLREEGATLEELGRDLGISKERVRQLESRALLKLRERLADRMASPNDLIPEF</sequence>
<dbReference type="GO" id="GO:0016987">
    <property type="term" value="F:sigma factor activity"/>
    <property type="evidence" value="ECO:0007669"/>
    <property type="project" value="UniProtKB-KW"/>
</dbReference>
<evidence type="ECO:0000256" key="5">
    <source>
        <dbReference type="ARBA" id="ARBA00023163"/>
    </source>
</evidence>
<dbReference type="InterPro" id="IPR000943">
    <property type="entry name" value="RNA_pol_sigma70"/>
</dbReference>
<dbReference type="CDD" id="cd06171">
    <property type="entry name" value="Sigma70_r4"/>
    <property type="match status" value="1"/>
</dbReference>
<dbReference type="InterPro" id="IPR007630">
    <property type="entry name" value="RNA_pol_sigma70_r4"/>
</dbReference>
<dbReference type="GO" id="GO:0003677">
    <property type="term" value="F:DNA binding"/>
    <property type="evidence" value="ECO:0007669"/>
    <property type="project" value="UniProtKB-KW"/>
</dbReference>
<dbReference type="NCBIfam" id="TIGR02937">
    <property type="entry name" value="sigma70-ECF"/>
    <property type="match status" value="1"/>
</dbReference>
<comment type="caution">
    <text evidence="9">The sequence shown here is derived from an EMBL/GenBank/DDBJ whole genome shotgun (WGS) entry which is preliminary data.</text>
</comment>
<evidence type="ECO:0000256" key="6">
    <source>
        <dbReference type="RuleBase" id="RU362124"/>
    </source>
</evidence>
<keyword evidence="5 6" id="KW-0804">Transcription</keyword>
<dbReference type="Pfam" id="PF04545">
    <property type="entry name" value="Sigma70_r4"/>
    <property type="match status" value="1"/>
</dbReference>
<dbReference type="EMBL" id="BMZS01000016">
    <property type="protein sequence ID" value="GHD63095.1"/>
    <property type="molecule type" value="Genomic_DNA"/>
</dbReference>
<evidence type="ECO:0000256" key="3">
    <source>
        <dbReference type="ARBA" id="ARBA00023082"/>
    </source>
</evidence>
<feature type="domain" description="RNA polymerase sigma-70" evidence="8">
    <location>
        <begin position="257"/>
        <end position="283"/>
    </location>
</feature>
<reference evidence="9" key="2">
    <citation type="submission" date="2020-09" db="EMBL/GenBank/DDBJ databases">
        <authorList>
            <person name="Sun Q."/>
            <person name="Kim S."/>
        </authorList>
    </citation>
    <scope>NUCLEOTIDE SEQUENCE</scope>
    <source>
        <strain evidence="9">KCTC 42651</strain>
    </source>
</reference>
<organism evidence="9 10">
    <name type="scientific">Thalassobaculum fulvum</name>
    <dbReference type="NCBI Taxonomy" id="1633335"/>
    <lineage>
        <taxon>Bacteria</taxon>
        <taxon>Pseudomonadati</taxon>
        <taxon>Pseudomonadota</taxon>
        <taxon>Alphaproteobacteria</taxon>
        <taxon>Rhodospirillales</taxon>
        <taxon>Thalassobaculaceae</taxon>
        <taxon>Thalassobaculum</taxon>
    </lineage>
</organism>
<dbReference type="NCBIfam" id="NF005143">
    <property type="entry name" value="PRK06596.1"/>
    <property type="match status" value="1"/>
</dbReference>
<dbReference type="PANTHER" id="PTHR30376">
    <property type="entry name" value="SIGMA FACTOR RPOH HEAT SHOCK RELATED"/>
    <property type="match status" value="1"/>
</dbReference>